<sequence>MANDKQGDLTMVAYYGKLKMLWDELTDYEQIRTCNYGGCKCSIASKLEKHKEE</sequence>
<reference evidence="1" key="1">
    <citation type="journal article" date="2012" name="Nat. Biotechnol.">
        <title>Draft genome sequence of pigeonpea (Cajanus cajan), an orphan legume crop of resource-poor farmers.</title>
        <authorList>
            <person name="Varshney R.K."/>
            <person name="Chen W."/>
            <person name="Li Y."/>
            <person name="Bharti A.K."/>
            <person name="Saxena R.K."/>
            <person name="Schlueter J.A."/>
            <person name="Donoghue M.T."/>
            <person name="Azam S."/>
            <person name="Fan G."/>
            <person name="Whaley A.M."/>
            <person name="Farmer A.D."/>
            <person name="Sheridan J."/>
            <person name="Iwata A."/>
            <person name="Tuteja R."/>
            <person name="Penmetsa R.V."/>
            <person name="Wu W."/>
            <person name="Upadhyaya H.D."/>
            <person name="Yang S.P."/>
            <person name="Shah T."/>
            <person name="Saxena K.B."/>
            <person name="Michael T."/>
            <person name="McCombie W.R."/>
            <person name="Yang B."/>
            <person name="Zhang G."/>
            <person name="Yang H."/>
            <person name="Wang J."/>
            <person name="Spillane C."/>
            <person name="Cook D.R."/>
            <person name="May G.D."/>
            <person name="Xu X."/>
            <person name="Jackson S.A."/>
        </authorList>
    </citation>
    <scope>NUCLEOTIDE SEQUENCE [LARGE SCALE GENOMIC DNA]</scope>
</reference>
<keyword evidence="2" id="KW-1185">Reference proteome</keyword>
<dbReference type="Proteomes" id="UP000075243">
    <property type="component" value="Unassembled WGS sequence"/>
</dbReference>
<proteinExistence type="predicted"/>
<dbReference type="EMBL" id="KQ483425">
    <property type="protein sequence ID" value="KYP52304.1"/>
    <property type="molecule type" value="Genomic_DNA"/>
</dbReference>
<organism evidence="1 2">
    <name type="scientific">Cajanus cajan</name>
    <name type="common">Pigeon pea</name>
    <name type="synonym">Cajanus indicus</name>
    <dbReference type="NCBI Taxonomy" id="3821"/>
    <lineage>
        <taxon>Eukaryota</taxon>
        <taxon>Viridiplantae</taxon>
        <taxon>Streptophyta</taxon>
        <taxon>Embryophyta</taxon>
        <taxon>Tracheophyta</taxon>
        <taxon>Spermatophyta</taxon>
        <taxon>Magnoliopsida</taxon>
        <taxon>eudicotyledons</taxon>
        <taxon>Gunneridae</taxon>
        <taxon>Pentapetalae</taxon>
        <taxon>rosids</taxon>
        <taxon>fabids</taxon>
        <taxon>Fabales</taxon>
        <taxon>Fabaceae</taxon>
        <taxon>Papilionoideae</taxon>
        <taxon>50 kb inversion clade</taxon>
        <taxon>NPAAA clade</taxon>
        <taxon>indigoferoid/millettioid clade</taxon>
        <taxon>Phaseoleae</taxon>
        <taxon>Cajanus</taxon>
    </lineage>
</organism>
<protein>
    <recommendedName>
        <fullName evidence="3">Retrotransposon gag domain-containing protein</fullName>
    </recommendedName>
</protein>
<dbReference type="AlphaFoldDB" id="A0A151SBX5"/>
<dbReference type="Gramene" id="C.cajan_25773.t">
    <property type="protein sequence ID" value="C.cajan_25773.t.cds1"/>
    <property type="gene ID" value="C.cajan_25773"/>
</dbReference>
<accession>A0A151SBX5</accession>
<evidence type="ECO:0000313" key="1">
    <source>
        <dbReference type="EMBL" id="KYP52304.1"/>
    </source>
</evidence>
<gene>
    <name evidence="1" type="ORF">KK1_025777</name>
</gene>
<evidence type="ECO:0008006" key="3">
    <source>
        <dbReference type="Google" id="ProtNLM"/>
    </source>
</evidence>
<name>A0A151SBX5_CAJCA</name>
<evidence type="ECO:0000313" key="2">
    <source>
        <dbReference type="Proteomes" id="UP000075243"/>
    </source>
</evidence>